<comment type="caution">
    <text evidence="1">The sequence shown here is derived from an EMBL/GenBank/DDBJ whole genome shotgun (WGS) entry which is preliminary data.</text>
</comment>
<name>A0A4S1E260_9FLAO</name>
<accession>A0A4S1E260</accession>
<gene>
    <name evidence="1" type="ORF">EM932_00800</name>
</gene>
<dbReference type="RefSeq" id="WP_135874496.1">
    <property type="nucleotide sequence ID" value="NZ_SRSO01000001.1"/>
</dbReference>
<organism evidence="1 2">
    <name type="scientific">Flavivirga rizhaonensis</name>
    <dbReference type="NCBI Taxonomy" id="2559571"/>
    <lineage>
        <taxon>Bacteria</taxon>
        <taxon>Pseudomonadati</taxon>
        <taxon>Bacteroidota</taxon>
        <taxon>Flavobacteriia</taxon>
        <taxon>Flavobacteriales</taxon>
        <taxon>Flavobacteriaceae</taxon>
        <taxon>Flavivirga</taxon>
    </lineage>
</organism>
<proteinExistence type="predicted"/>
<dbReference type="AlphaFoldDB" id="A0A4S1E260"/>
<dbReference type="EMBL" id="SRSO01000001">
    <property type="protein sequence ID" value="TGV04697.1"/>
    <property type="molecule type" value="Genomic_DNA"/>
</dbReference>
<reference evidence="1 2" key="1">
    <citation type="submission" date="2019-04" db="EMBL/GenBank/DDBJ databases">
        <authorList>
            <person name="Liu A."/>
        </authorList>
    </citation>
    <scope>NUCLEOTIDE SEQUENCE [LARGE SCALE GENOMIC DNA]</scope>
    <source>
        <strain evidence="1 2">RZ03</strain>
    </source>
</reference>
<keyword evidence="2" id="KW-1185">Reference proteome</keyword>
<dbReference type="OrthoDB" id="1452960at2"/>
<dbReference type="Proteomes" id="UP000307602">
    <property type="component" value="Unassembled WGS sequence"/>
</dbReference>
<protein>
    <submittedName>
        <fullName evidence="1">Uncharacterized protein</fullName>
    </submittedName>
</protein>
<sequence>MKKLNITFLTIFLSFNVAINAQKKDSIKQPEEKIEVNKEFDKDGNLIRYDSIYRYSSSSNLNMDAKKMDSIMKQFFPNRESMLFGDTFDDLDFGFPNLFLKNFSNFDSILQQRLEDHHKQFDSIIKKHRPKREQSPPNKI</sequence>
<evidence type="ECO:0000313" key="2">
    <source>
        <dbReference type="Proteomes" id="UP000307602"/>
    </source>
</evidence>
<evidence type="ECO:0000313" key="1">
    <source>
        <dbReference type="EMBL" id="TGV04697.1"/>
    </source>
</evidence>